<dbReference type="InterPro" id="IPR029787">
    <property type="entry name" value="Nucleotide_cyclase"/>
</dbReference>
<dbReference type="NCBIfam" id="TIGR00254">
    <property type="entry name" value="GGDEF"/>
    <property type="match status" value="1"/>
</dbReference>
<keyword evidence="1" id="KW-1133">Transmembrane helix</keyword>
<feature type="transmembrane region" description="Helical" evidence="1">
    <location>
        <begin position="71"/>
        <end position="90"/>
    </location>
</feature>
<dbReference type="InterPro" id="IPR050706">
    <property type="entry name" value="Cyclic-di-GMP_PDE-like"/>
</dbReference>
<feature type="domain" description="GGDEF" evidence="3">
    <location>
        <begin position="266"/>
        <end position="399"/>
    </location>
</feature>
<dbReference type="InterPro" id="IPR043128">
    <property type="entry name" value="Rev_trsase/Diguanyl_cyclase"/>
</dbReference>
<keyword evidence="1" id="KW-0812">Transmembrane</keyword>
<gene>
    <name evidence="4" type="ORF">DLM46_30295</name>
</gene>
<dbReference type="InterPro" id="IPR035919">
    <property type="entry name" value="EAL_sf"/>
</dbReference>
<dbReference type="PANTHER" id="PTHR33121:SF71">
    <property type="entry name" value="OXYGEN SENSOR PROTEIN DOSP"/>
    <property type="match status" value="1"/>
</dbReference>
<evidence type="ECO:0000313" key="5">
    <source>
        <dbReference type="Proteomes" id="UP000254875"/>
    </source>
</evidence>
<dbReference type="Gene3D" id="3.20.20.450">
    <property type="entry name" value="EAL domain"/>
    <property type="match status" value="1"/>
</dbReference>
<protein>
    <submittedName>
        <fullName evidence="4">GGDEF-domain containing protein</fullName>
    </submittedName>
</protein>
<reference evidence="5" key="1">
    <citation type="submission" date="2018-05" db="EMBL/GenBank/DDBJ databases">
        <authorList>
            <person name="Feng T."/>
        </authorList>
    </citation>
    <scope>NUCLEOTIDE SEQUENCE [LARGE SCALE GENOMIC DNA]</scope>
    <source>
        <strain evidence="5">S27</strain>
    </source>
</reference>
<dbReference type="PROSITE" id="PS50887">
    <property type="entry name" value="GGDEF"/>
    <property type="match status" value="1"/>
</dbReference>
<dbReference type="SMART" id="SM00267">
    <property type="entry name" value="GGDEF"/>
    <property type="match status" value="1"/>
</dbReference>
<keyword evidence="1" id="KW-0472">Membrane</keyword>
<dbReference type="GO" id="GO:0071111">
    <property type="term" value="F:cyclic-guanylate-specific phosphodiesterase activity"/>
    <property type="evidence" value="ECO:0007669"/>
    <property type="project" value="InterPro"/>
</dbReference>
<dbReference type="AlphaFoldDB" id="A0A370N0D5"/>
<dbReference type="SUPFAM" id="SSF55073">
    <property type="entry name" value="Nucleotide cyclase"/>
    <property type="match status" value="1"/>
</dbReference>
<dbReference type="PANTHER" id="PTHR33121">
    <property type="entry name" value="CYCLIC DI-GMP PHOSPHODIESTERASE PDEF"/>
    <property type="match status" value="1"/>
</dbReference>
<dbReference type="PROSITE" id="PS50883">
    <property type="entry name" value="EAL"/>
    <property type="match status" value="1"/>
</dbReference>
<dbReference type="EMBL" id="QHKS01000026">
    <property type="protein sequence ID" value="RDJ99078.1"/>
    <property type="molecule type" value="Genomic_DNA"/>
</dbReference>
<dbReference type="Proteomes" id="UP000254875">
    <property type="component" value="Unassembled WGS sequence"/>
</dbReference>
<dbReference type="SUPFAM" id="SSF141868">
    <property type="entry name" value="EAL domain-like"/>
    <property type="match status" value="1"/>
</dbReference>
<dbReference type="Gene3D" id="3.30.70.270">
    <property type="match status" value="1"/>
</dbReference>
<dbReference type="InterPro" id="IPR001633">
    <property type="entry name" value="EAL_dom"/>
</dbReference>
<proteinExistence type="predicted"/>
<comment type="caution">
    <text evidence="4">The sequence shown here is derived from an EMBL/GenBank/DDBJ whole genome shotgun (WGS) entry which is preliminary data.</text>
</comment>
<dbReference type="Pfam" id="PF00563">
    <property type="entry name" value="EAL"/>
    <property type="match status" value="1"/>
</dbReference>
<evidence type="ECO:0000313" key="4">
    <source>
        <dbReference type="EMBL" id="RDJ99078.1"/>
    </source>
</evidence>
<dbReference type="RefSeq" id="WP_115106843.1">
    <property type="nucleotide sequence ID" value="NZ_QHKS01000026.1"/>
</dbReference>
<feature type="transmembrane region" description="Helical" evidence="1">
    <location>
        <begin position="186"/>
        <end position="208"/>
    </location>
</feature>
<feature type="transmembrane region" description="Helical" evidence="1">
    <location>
        <begin position="46"/>
        <end position="65"/>
    </location>
</feature>
<name>A0A370N0D5_9BURK</name>
<dbReference type="CDD" id="cd01949">
    <property type="entry name" value="GGDEF"/>
    <property type="match status" value="1"/>
</dbReference>
<evidence type="ECO:0000259" key="3">
    <source>
        <dbReference type="PROSITE" id="PS50887"/>
    </source>
</evidence>
<dbReference type="InterPro" id="IPR000160">
    <property type="entry name" value="GGDEF_dom"/>
</dbReference>
<dbReference type="Pfam" id="PF00990">
    <property type="entry name" value="GGDEF"/>
    <property type="match status" value="1"/>
</dbReference>
<dbReference type="SMART" id="SM00052">
    <property type="entry name" value="EAL"/>
    <property type="match status" value="1"/>
</dbReference>
<keyword evidence="5" id="KW-1185">Reference proteome</keyword>
<dbReference type="CDD" id="cd01948">
    <property type="entry name" value="EAL"/>
    <property type="match status" value="1"/>
</dbReference>
<evidence type="ECO:0000259" key="2">
    <source>
        <dbReference type="PROSITE" id="PS50883"/>
    </source>
</evidence>
<feature type="transmembrane region" description="Helical" evidence="1">
    <location>
        <begin position="110"/>
        <end position="130"/>
    </location>
</feature>
<evidence type="ECO:0000256" key="1">
    <source>
        <dbReference type="SAM" id="Phobius"/>
    </source>
</evidence>
<dbReference type="OrthoDB" id="9804951at2"/>
<organism evidence="4 5">
    <name type="scientific">Paraburkholderia lacunae</name>
    <dbReference type="NCBI Taxonomy" id="2211104"/>
    <lineage>
        <taxon>Bacteria</taxon>
        <taxon>Pseudomonadati</taxon>
        <taxon>Pseudomonadota</taxon>
        <taxon>Betaproteobacteria</taxon>
        <taxon>Burkholderiales</taxon>
        <taxon>Burkholderiaceae</taxon>
        <taxon>Paraburkholderia</taxon>
    </lineage>
</organism>
<sequence>MTSRQLHRPWFIRSKEFFRSGIGLFAVSVENEELNRSQSVALSTQIPLLYFILVTNSVALALTHLASAPLFLSAVVPAVLSVICLVRLVWWRRTRHVDADAATLARRLRITARLVPLLGVVFTAWALSLYRYGDAYAKVHVAFYMSITVIGCIFCLMHLRAAALTLAVVVIVPFSIFFSLTGNAVLVLIAVNLLLVSIAMTVVLFVHYRHFARLIESSADLKMKQLETQRLSDENFQLANLDSLTGLPNRRAFLSCIAASTLAGESRVAIGLIDLDDFKLVNDAYGHATGDRVLAEAGRRLVEFRQPEIFFARLGGDEFGMLIRGDLSADELMRCGGTICRLLRQPYQVADLTLRLSASIGFAVSDADTVSFELPFERADHALYHAKQNARGEPVIFSHAHESERRRTALVEQALAHANLERELFVVFQPIVELPDQRIVGFEALARWTHDKLGIVSPAEFIKCAERSNRILPMSEILLWKTLRHAKQWRNATCVSFNLSARDIGSLDAIQRIIRIVLASGMPPHRIEMEITETALVSDFGVASESLRLLKQLGVRIALDDFGTGFSSLTYVHRLPLDKIKIDRSFVRDIVENVAGQKVVKSIIDLCRNLDLDCVVEGAEAEEQVQILHELGCSKMQGYLFGKPMSAEAVLALAADEQHSARPAALRTV</sequence>
<feature type="domain" description="EAL" evidence="2">
    <location>
        <begin position="408"/>
        <end position="658"/>
    </location>
</feature>
<accession>A0A370N0D5</accession>
<feature type="transmembrane region" description="Helical" evidence="1">
    <location>
        <begin position="163"/>
        <end position="180"/>
    </location>
</feature>